<dbReference type="GO" id="GO:0042302">
    <property type="term" value="F:structural constituent of cuticle"/>
    <property type="evidence" value="ECO:0007669"/>
    <property type="project" value="InterPro"/>
</dbReference>
<evidence type="ECO:0000259" key="3">
    <source>
        <dbReference type="SMART" id="SM01088"/>
    </source>
</evidence>
<dbReference type="WBParaSite" id="maker-PairedContig_1885-snap-gene-0.13-mRNA-1">
    <property type="protein sequence ID" value="maker-PairedContig_1885-snap-gene-0.13-mRNA-1"/>
    <property type="gene ID" value="maker-PairedContig_1885-snap-gene-0.13"/>
</dbReference>
<dbReference type="STRING" id="6293.A0A1I8EFS6"/>
<dbReference type="PANTHER" id="PTHR24637:SF377">
    <property type="entry name" value="COLLAGEN TYPE IX ALPHA 1 CHAIN"/>
    <property type="match status" value="1"/>
</dbReference>
<feature type="region of interest" description="Disordered" evidence="2">
    <location>
        <begin position="183"/>
        <end position="238"/>
    </location>
</feature>
<evidence type="ECO:0000256" key="1">
    <source>
        <dbReference type="ARBA" id="ARBA00022737"/>
    </source>
</evidence>
<feature type="domain" description="Nematode cuticle collagen N-terminal" evidence="3">
    <location>
        <begin position="5"/>
        <end position="55"/>
    </location>
</feature>
<dbReference type="AlphaFoldDB" id="A0A1I8EFS6"/>
<dbReference type="PANTHER" id="PTHR24637">
    <property type="entry name" value="COLLAGEN"/>
    <property type="match status" value="1"/>
</dbReference>
<dbReference type="SMART" id="SM01088">
    <property type="entry name" value="Col_cuticle_N"/>
    <property type="match status" value="1"/>
</dbReference>
<protein>
    <submittedName>
        <fullName evidence="4">Col_cuticle_N domain-containing protein</fullName>
    </submittedName>
</protein>
<proteinExistence type="predicted"/>
<sequence>MKTAFAVTTSASACCIILSLIAVALIFHDISELNTNVMMEMEEFKMTAEDTWREITYVNVNSHDDIKKSPFPFISIFRAKRQHDQCNCGPSPAYCEEGPMGPRDLVRKVQMDCREKTFIKFQALVRDGLPGEDGLPGAPGVFLLATYSIPGGCKGADGLPGEDGLPGLPGIALPAVHKIPSACTECPPGRPGPPGPDGHTGLPGPRGPPGEPGRGRSGKPGQRGSPGPRGDPGQTGPD</sequence>
<dbReference type="Pfam" id="PF01484">
    <property type="entry name" value="Col_cuticle_N"/>
    <property type="match status" value="1"/>
</dbReference>
<dbReference type="Pfam" id="PF01391">
    <property type="entry name" value="Collagen"/>
    <property type="match status" value="1"/>
</dbReference>
<keyword evidence="1" id="KW-0677">Repeat</keyword>
<name>A0A1I8EFS6_WUCBA</name>
<accession>A0A1I8EFS6</accession>
<evidence type="ECO:0000256" key="2">
    <source>
        <dbReference type="SAM" id="MobiDB-lite"/>
    </source>
</evidence>
<organism evidence="4">
    <name type="scientific">Wuchereria bancrofti</name>
    <dbReference type="NCBI Taxonomy" id="6293"/>
    <lineage>
        <taxon>Eukaryota</taxon>
        <taxon>Metazoa</taxon>
        <taxon>Ecdysozoa</taxon>
        <taxon>Nematoda</taxon>
        <taxon>Chromadorea</taxon>
        <taxon>Rhabditida</taxon>
        <taxon>Spirurina</taxon>
        <taxon>Spiruromorpha</taxon>
        <taxon>Filarioidea</taxon>
        <taxon>Onchocercidae</taxon>
        <taxon>Wuchereria</taxon>
    </lineage>
</organism>
<reference evidence="4" key="1">
    <citation type="submission" date="2016-11" db="UniProtKB">
        <authorList>
            <consortium name="WormBaseParasite"/>
        </authorList>
    </citation>
    <scope>IDENTIFICATION</scope>
    <source>
        <strain evidence="4">pt0022</strain>
    </source>
</reference>
<dbReference type="InterPro" id="IPR008160">
    <property type="entry name" value="Collagen"/>
</dbReference>
<dbReference type="InterPro" id="IPR002486">
    <property type="entry name" value="Col_cuticle_N"/>
</dbReference>
<evidence type="ECO:0000313" key="4">
    <source>
        <dbReference type="WBParaSite" id="maker-PairedContig_1885-snap-gene-0.13-mRNA-1"/>
    </source>
</evidence>